<evidence type="ECO:0000256" key="1">
    <source>
        <dbReference type="SAM" id="MobiDB-lite"/>
    </source>
</evidence>
<comment type="caution">
    <text evidence="2">The sequence shown here is derived from an EMBL/GenBank/DDBJ whole genome shotgun (WGS) entry which is preliminary data.</text>
</comment>
<feature type="compositionally biased region" description="Basic residues" evidence="1">
    <location>
        <begin position="105"/>
        <end position="114"/>
    </location>
</feature>
<dbReference type="Proteomes" id="UP001341840">
    <property type="component" value="Unassembled WGS sequence"/>
</dbReference>
<evidence type="ECO:0000313" key="2">
    <source>
        <dbReference type="EMBL" id="MED6204329.1"/>
    </source>
</evidence>
<dbReference type="PANTHER" id="PTHR35290">
    <property type="entry name" value="PROTEIN CASPARIAN STRIP INTEGRITY FACTOR 1-RELATED"/>
    <property type="match status" value="1"/>
</dbReference>
<keyword evidence="3" id="KW-1185">Reference proteome</keyword>
<organism evidence="2 3">
    <name type="scientific">Stylosanthes scabra</name>
    <dbReference type="NCBI Taxonomy" id="79078"/>
    <lineage>
        <taxon>Eukaryota</taxon>
        <taxon>Viridiplantae</taxon>
        <taxon>Streptophyta</taxon>
        <taxon>Embryophyta</taxon>
        <taxon>Tracheophyta</taxon>
        <taxon>Spermatophyta</taxon>
        <taxon>Magnoliopsida</taxon>
        <taxon>eudicotyledons</taxon>
        <taxon>Gunneridae</taxon>
        <taxon>Pentapetalae</taxon>
        <taxon>rosids</taxon>
        <taxon>fabids</taxon>
        <taxon>Fabales</taxon>
        <taxon>Fabaceae</taxon>
        <taxon>Papilionoideae</taxon>
        <taxon>50 kb inversion clade</taxon>
        <taxon>dalbergioids sensu lato</taxon>
        <taxon>Dalbergieae</taxon>
        <taxon>Pterocarpus clade</taxon>
        <taxon>Stylosanthes</taxon>
    </lineage>
</organism>
<accession>A0ABU6Y4X6</accession>
<dbReference type="PANTHER" id="PTHR35290:SF2">
    <property type="entry name" value="PROTEIN CASPARIAN STRIP INTEGRITY FACTOR 1"/>
    <property type="match status" value="1"/>
</dbReference>
<reference evidence="2 3" key="1">
    <citation type="journal article" date="2023" name="Plants (Basel)">
        <title>Bridging the Gap: Combining Genomics and Transcriptomics Approaches to Understand Stylosanthes scabra, an Orphan Legume from the Brazilian Caatinga.</title>
        <authorList>
            <person name="Ferreira-Neto J.R.C."/>
            <person name="da Silva M.D."/>
            <person name="Binneck E."/>
            <person name="de Melo N.F."/>
            <person name="da Silva R.H."/>
            <person name="de Melo A.L.T.M."/>
            <person name="Pandolfi V."/>
            <person name="Bustamante F.O."/>
            <person name="Brasileiro-Vidal A.C."/>
            <person name="Benko-Iseppon A.M."/>
        </authorList>
    </citation>
    <scope>NUCLEOTIDE SEQUENCE [LARGE SCALE GENOMIC DNA]</scope>
    <source>
        <tissue evidence="2">Leaves</tissue>
    </source>
</reference>
<dbReference type="EMBL" id="JASCZI010241673">
    <property type="protein sequence ID" value="MED6204329.1"/>
    <property type="molecule type" value="Genomic_DNA"/>
</dbReference>
<name>A0ABU6Y4X6_9FABA</name>
<dbReference type="InterPro" id="IPR038974">
    <property type="entry name" value="CIF1/2"/>
</dbReference>
<proteinExistence type="predicted"/>
<gene>
    <name evidence="2" type="ORF">PIB30_008146</name>
</gene>
<protein>
    <submittedName>
        <fullName evidence="2">Uncharacterized protein</fullName>
    </submittedName>
</protein>
<feature type="region of interest" description="Disordered" evidence="1">
    <location>
        <begin position="94"/>
        <end position="114"/>
    </location>
</feature>
<sequence length="114" mass="12606">MIMMVGVRLLMRFTLVALLLLAGSLLSLFCPSFAAGGGRSKLIGGNLLVADVDHAIQQVEVHQDGAIRKQLLLDEEEEEVNIIHERVLRANTRDYGSYNPAPKLSKPRSKRIPN</sequence>
<evidence type="ECO:0000313" key="3">
    <source>
        <dbReference type="Proteomes" id="UP001341840"/>
    </source>
</evidence>